<reference evidence="2" key="1">
    <citation type="submission" date="2023-08" db="EMBL/GenBank/DDBJ databases">
        <authorList>
            <person name="Alioto T."/>
            <person name="Alioto T."/>
            <person name="Gomez Garrido J."/>
        </authorList>
    </citation>
    <scope>NUCLEOTIDE SEQUENCE</scope>
</reference>
<proteinExistence type="predicted"/>
<gene>
    <name evidence="2" type="ORF">XNOV1_A037760</name>
</gene>
<sequence length="86" mass="9518">MRRSRLQAICNMTWGARYSTAPRPTNERARVSGYQSARTDPPPAAKARGEKLNLLLAHESAIGVYEVEGEFMFEALVGFSSSSQLK</sequence>
<keyword evidence="3" id="KW-1185">Reference proteome</keyword>
<dbReference type="Proteomes" id="UP001178508">
    <property type="component" value="Chromosome 15"/>
</dbReference>
<evidence type="ECO:0000313" key="3">
    <source>
        <dbReference type="Proteomes" id="UP001178508"/>
    </source>
</evidence>
<organism evidence="2 3">
    <name type="scientific">Xyrichtys novacula</name>
    <name type="common">Pearly razorfish</name>
    <name type="synonym">Hemipteronotus novacula</name>
    <dbReference type="NCBI Taxonomy" id="13765"/>
    <lineage>
        <taxon>Eukaryota</taxon>
        <taxon>Metazoa</taxon>
        <taxon>Chordata</taxon>
        <taxon>Craniata</taxon>
        <taxon>Vertebrata</taxon>
        <taxon>Euteleostomi</taxon>
        <taxon>Actinopterygii</taxon>
        <taxon>Neopterygii</taxon>
        <taxon>Teleostei</taxon>
        <taxon>Neoteleostei</taxon>
        <taxon>Acanthomorphata</taxon>
        <taxon>Eupercaria</taxon>
        <taxon>Labriformes</taxon>
        <taxon>Labridae</taxon>
        <taxon>Xyrichtys</taxon>
    </lineage>
</organism>
<evidence type="ECO:0000256" key="1">
    <source>
        <dbReference type="SAM" id="MobiDB-lite"/>
    </source>
</evidence>
<accession>A0AAV1GHQ7</accession>
<protein>
    <submittedName>
        <fullName evidence="2">Uncharacterized protein</fullName>
    </submittedName>
</protein>
<feature type="region of interest" description="Disordered" evidence="1">
    <location>
        <begin position="21"/>
        <end position="46"/>
    </location>
</feature>
<name>A0AAV1GHQ7_XYRNO</name>
<dbReference type="AlphaFoldDB" id="A0AAV1GHQ7"/>
<evidence type="ECO:0000313" key="2">
    <source>
        <dbReference type="EMBL" id="CAJ1073582.1"/>
    </source>
</evidence>
<dbReference type="EMBL" id="OY660878">
    <property type="protein sequence ID" value="CAJ1073582.1"/>
    <property type="molecule type" value="Genomic_DNA"/>
</dbReference>